<dbReference type="Gene3D" id="3.30.420.40">
    <property type="match status" value="1"/>
</dbReference>
<accession>K6GGB3</accession>
<organism evidence="2 3">
    <name type="scientific">Solidesulfovibrio magneticus str. Maddingley MBC34</name>
    <dbReference type="NCBI Taxonomy" id="1206767"/>
    <lineage>
        <taxon>Bacteria</taxon>
        <taxon>Pseudomonadati</taxon>
        <taxon>Thermodesulfobacteriota</taxon>
        <taxon>Desulfovibrionia</taxon>
        <taxon>Desulfovibrionales</taxon>
        <taxon>Desulfovibrionaceae</taxon>
        <taxon>Solidesulfovibrio</taxon>
    </lineage>
</organism>
<dbReference type="InterPro" id="IPR050696">
    <property type="entry name" value="FtsA/MreB"/>
</dbReference>
<protein>
    <submittedName>
        <fullName evidence="2">Competence protein A</fullName>
    </submittedName>
</protein>
<dbReference type="EMBL" id="ALAO01000092">
    <property type="protein sequence ID" value="EKO40139.1"/>
    <property type="molecule type" value="Genomic_DNA"/>
</dbReference>
<gene>
    <name evidence="2" type="ORF">B193_1158</name>
</gene>
<feature type="region of interest" description="Disordered" evidence="1">
    <location>
        <begin position="1"/>
        <end position="22"/>
    </location>
</feature>
<evidence type="ECO:0000256" key="1">
    <source>
        <dbReference type="SAM" id="MobiDB-lite"/>
    </source>
</evidence>
<comment type="caution">
    <text evidence="2">The sequence shown here is derived from an EMBL/GenBank/DDBJ whole genome shotgun (WGS) entry which is preliminary data.</text>
</comment>
<dbReference type="PANTHER" id="PTHR32432:SF3">
    <property type="entry name" value="ETHANOLAMINE UTILIZATION PROTEIN EUTJ"/>
    <property type="match status" value="1"/>
</dbReference>
<feature type="region of interest" description="Disordered" evidence="1">
    <location>
        <begin position="83"/>
        <end position="127"/>
    </location>
</feature>
<evidence type="ECO:0000313" key="3">
    <source>
        <dbReference type="Proteomes" id="UP000006272"/>
    </source>
</evidence>
<feature type="non-terminal residue" evidence="2">
    <location>
        <position position="1"/>
    </location>
</feature>
<dbReference type="AlphaFoldDB" id="K6GGB3"/>
<sequence length="813" mass="85530">PEPVLDLDAEPAPAAEGVPEVEASVPADALPELVLDLDAGMPLVGLAETPDAKAAPADAQPELVLDLDAESNAYFTPEAAAVVPSDTAAPPETAGVSGALDVSDTSGTAETPEAADAETPSGPMDESAPMAAVELAAVAAQAGLASEAAAESPKKRRGFNWRSLLPGGRTCHVGVDISATELTCVAVRGQDADFEVLALETVPVPQGVEPGQPEFAALLRRALSGLCLSGQAPKIWAAAQSARSNIQFLTIPKVPSRQVDNAVYWTAKKDMGFDETEVVFDFERRGEVTEKGAARLGAMAYTTPREAIKLLRNDFDQAGFPLAGLTLEPFAHQNLYRRRIVPGATEGATANLHVGRNWSRLEIISNGDIMFVRVIKTSMSGMEQAIYEALESRGMAASPQPAKAPSGPASAAGPREEVVLDLDALSGRSEAGLVLELDAPASSAAAEPAPQDPFQEAQASDDVSPLEASHARELLDAVVYDCLSLDACHPGHGLELDDVMEMLRPVASRLVRQVEMTLKHYRESLGQEQVTRLTVSGPLGGSRLFLDFIQEHVGLPCEPQDPLAGRPLPSGTTLGGRLPGALFSQALGLALSDEDHTPSAFVTYKERAAKRTSRLLEQGALVGLAAVLAGMALLSFSAVSKRQALEGDRDALNMRLAGYGTSLDAASLARKSDELRTKVESMQRYASRNRIVGVWEEAMALAPDGVRIGSMTTECGPPDKPLDQAAVQAAAKAAKNLKDGKDPNAPVSRLIIEGVAIGDARLFDSMLASYVVALEGSPLLEEISVKRSELEALEGGATGLRFVLAVNLTEIKP</sequence>
<reference evidence="2 3" key="1">
    <citation type="submission" date="2012-07" db="EMBL/GenBank/DDBJ databases">
        <title>Draft genome sequence of Desulfovibrio magneticus str. Maddingley MBC34 obtained from a metagenomic sequence of a methanogenic enrichment isolated from coal-seam formation water in Victoria, Australia.</title>
        <authorList>
            <person name="Greenfield P."/>
            <person name="Hendry P."/>
            <person name="Li D."/>
            <person name="Rosewarne C.P."/>
            <person name="Tran-Dinh N."/>
            <person name="Elbourne L.D.H."/>
            <person name="Paulsen I.T."/>
            <person name="Midgley D.J."/>
        </authorList>
    </citation>
    <scope>NUCLEOTIDE SEQUENCE [LARGE SCALE GENOMIC DNA]</scope>
    <source>
        <strain evidence="3">Maddingley MBC34</strain>
    </source>
</reference>
<name>K6GGB3_9BACT</name>
<feature type="compositionally biased region" description="Low complexity" evidence="1">
    <location>
        <begin position="108"/>
        <end position="127"/>
    </location>
</feature>
<feature type="compositionally biased region" description="Low complexity" evidence="1">
    <location>
        <begin position="10"/>
        <end position="22"/>
    </location>
</feature>
<feature type="region of interest" description="Disordered" evidence="1">
    <location>
        <begin position="440"/>
        <end position="461"/>
    </location>
</feature>
<proteinExistence type="predicted"/>
<dbReference type="PATRIC" id="fig|1206767.3.peg.1127"/>
<evidence type="ECO:0000313" key="2">
    <source>
        <dbReference type="EMBL" id="EKO40139.1"/>
    </source>
</evidence>
<dbReference type="PANTHER" id="PTHR32432">
    <property type="entry name" value="CELL DIVISION PROTEIN FTSA-RELATED"/>
    <property type="match status" value="1"/>
</dbReference>
<feature type="compositionally biased region" description="Low complexity" evidence="1">
    <location>
        <begin position="440"/>
        <end position="453"/>
    </location>
</feature>
<dbReference type="Proteomes" id="UP000006272">
    <property type="component" value="Unassembled WGS sequence"/>
</dbReference>